<dbReference type="Gene3D" id="3.40.605.10">
    <property type="entry name" value="Aldehyde Dehydrogenase, Chain A, domain 1"/>
    <property type="match status" value="1"/>
</dbReference>
<dbReference type="Pfam" id="PF00171">
    <property type="entry name" value="Aldedh"/>
    <property type="match status" value="1"/>
</dbReference>
<dbReference type="PANTHER" id="PTHR43570:SF20">
    <property type="entry name" value="ALDEHYDE DEHYDROGENASE ALDX-RELATED"/>
    <property type="match status" value="1"/>
</dbReference>
<dbReference type="OrthoDB" id="440325at2759"/>
<evidence type="ECO:0000313" key="8">
    <source>
        <dbReference type="Proteomes" id="UP000800235"/>
    </source>
</evidence>
<evidence type="ECO:0000256" key="5">
    <source>
        <dbReference type="PIRSR" id="PIRSR036492-1"/>
    </source>
</evidence>
<dbReference type="SUPFAM" id="SSF53720">
    <property type="entry name" value="ALDH-like"/>
    <property type="match status" value="1"/>
</dbReference>
<organism evidence="7 8">
    <name type="scientific">Tothia fuscella</name>
    <dbReference type="NCBI Taxonomy" id="1048955"/>
    <lineage>
        <taxon>Eukaryota</taxon>
        <taxon>Fungi</taxon>
        <taxon>Dikarya</taxon>
        <taxon>Ascomycota</taxon>
        <taxon>Pezizomycotina</taxon>
        <taxon>Dothideomycetes</taxon>
        <taxon>Pleosporomycetidae</taxon>
        <taxon>Venturiales</taxon>
        <taxon>Cylindrosympodiaceae</taxon>
        <taxon>Tothia</taxon>
    </lineage>
</organism>
<evidence type="ECO:0000313" key="7">
    <source>
        <dbReference type="EMBL" id="KAF2436268.1"/>
    </source>
</evidence>
<sequence>MSDDTAAIKHLEEVLALQKKAFLKNQCPTAEERKANIGKIPGMVLSNRDAIREALAKDFGNHPTATTDMVEVLGVAGRAAYVLSKIDEWIKYDKRDFDAQLYGATAKGEVRYQPKGVIGNIVPWNFPLDLSLGPLCEMLAAGNRVIIKPSEFTPHTGALLAKMIKDNFPEDLVTVVNGGLDLSKRFTQLKFNHILYTGNPAVGKLVMGEAAKNLVPVTLELGGKCPAIMTEGSVNEENIQNILGTKMLKNGQMCISIDYVLVPEKDVDTFTTAAKKMFNEKLSDYATSKDNTGIISERHLQRLTTMVTDAEKAGVKSIKLGGDVAKQNSKRQLPLTLLVNPSRDLSVMQEEIFGPILPIIPYKVLNDAIDEINEGERPLGLYVYSDDMVAADKIIDNTNSGGAAINCAAMQGALPSMGFGGSGNSGMGRHHGVEGFREFSNPRGVFTRAKGGEDMINAFVPPFANLGELVAEAAYKQAMGMA</sequence>
<dbReference type="InterPro" id="IPR016163">
    <property type="entry name" value="Ald_DH_C"/>
</dbReference>
<dbReference type="Gene3D" id="3.40.309.10">
    <property type="entry name" value="Aldehyde Dehydrogenase, Chain A, domain 2"/>
    <property type="match status" value="1"/>
</dbReference>
<dbReference type="EMBL" id="MU007011">
    <property type="protein sequence ID" value="KAF2436268.1"/>
    <property type="molecule type" value="Genomic_DNA"/>
</dbReference>
<evidence type="ECO:0000256" key="1">
    <source>
        <dbReference type="ARBA" id="ARBA00009986"/>
    </source>
</evidence>
<feature type="domain" description="Aldehyde dehydrogenase" evidence="6">
    <location>
        <begin position="12"/>
        <end position="443"/>
    </location>
</feature>
<dbReference type="GO" id="GO:0004029">
    <property type="term" value="F:aldehyde dehydrogenase (NAD+) activity"/>
    <property type="evidence" value="ECO:0007669"/>
    <property type="project" value="TreeGrafter"/>
</dbReference>
<dbReference type="InterPro" id="IPR015590">
    <property type="entry name" value="Aldehyde_DH_dom"/>
</dbReference>
<dbReference type="PIRSF" id="PIRSF036492">
    <property type="entry name" value="ALDH"/>
    <property type="match status" value="1"/>
</dbReference>
<evidence type="ECO:0000259" key="6">
    <source>
        <dbReference type="Pfam" id="PF00171"/>
    </source>
</evidence>
<gene>
    <name evidence="7" type="ORF">EJ08DRAFT_232699</name>
</gene>
<protein>
    <recommendedName>
        <fullName evidence="4">Aldehyde dehydrogenase</fullName>
    </recommendedName>
</protein>
<dbReference type="Proteomes" id="UP000800235">
    <property type="component" value="Unassembled WGS sequence"/>
</dbReference>
<dbReference type="AlphaFoldDB" id="A0A9P4U4P6"/>
<dbReference type="PANTHER" id="PTHR43570">
    <property type="entry name" value="ALDEHYDE DEHYDROGENASE"/>
    <property type="match status" value="1"/>
</dbReference>
<feature type="active site" evidence="5">
    <location>
        <position position="254"/>
    </location>
</feature>
<comment type="similarity">
    <text evidence="1 4">Belongs to the aldehyde dehydrogenase family.</text>
</comment>
<reference evidence="7" key="1">
    <citation type="journal article" date="2020" name="Stud. Mycol.">
        <title>101 Dothideomycetes genomes: a test case for predicting lifestyles and emergence of pathogens.</title>
        <authorList>
            <person name="Haridas S."/>
            <person name="Albert R."/>
            <person name="Binder M."/>
            <person name="Bloem J."/>
            <person name="Labutti K."/>
            <person name="Salamov A."/>
            <person name="Andreopoulos B."/>
            <person name="Baker S."/>
            <person name="Barry K."/>
            <person name="Bills G."/>
            <person name="Bluhm B."/>
            <person name="Cannon C."/>
            <person name="Castanera R."/>
            <person name="Culley D."/>
            <person name="Daum C."/>
            <person name="Ezra D."/>
            <person name="Gonzalez J."/>
            <person name="Henrissat B."/>
            <person name="Kuo A."/>
            <person name="Liang C."/>
            <person name="Lipzen A."/>
            <person name="Lutzoni F."/>
            <person name="Magnuson J."/>
            <person name="Mondo S."/>
            <person name="Nolan M."/>
            <person name="Ohm R."/>
            <person name="Pangilinan J."/>
            <person name="Park H.-J."/>
            <person name="Ramirez L."/>
            <person name="Alfaro M."/>
            <person name="Sun H."/>
            <person name="Tritt A."/>
            <person name="Yoshinaga Y."/>
            <person name="Zwiers L.-H."/>
            <person name="Turgeon B."/>
            <person name="Goodwin S."/>
            <person name="Spatafora J."/>
            <person name="Crous P."/>
            <person name="Grigoriev I."/>
        </authorList>
    </citation>
    <scope>NUCLEOTIDE SEQUENCE</scope>
    <source>
        <strain evidence="7">CBS 130266</strain>
    </source>
</reference>
<keyword evidence="3" id="KW-0520">NAD</keyword>
<comment type="caution">
    <text evidence="7">The sequence shown here is derived from an EMBL/GenBank/DDBJ whole genome shotgun (WGS) entry which is preliminary data.</text>
</comment>
<dbReference type="GO" id="GO:0006081">
    <property type="term" value="P:aldehyde metabolic process"/>
    <property type="evidence" value="ECO:0007669"/>
    <property type="project" value="InterPro"/>
</dbReference>
<keyword evidence="8" id="KW-1185">Reference proteome</keyword>
<dbReference type="InterPro" id="IPR016162">
    <property type="entry name" value="Ald_DH_N"/>
</dbReference>
<evidence type="ECO:0000256" key="2">
    <source>
        <dbReference type="ARBA" id="ARBA00023002"/>
    </source>
</evidence>
<dbReference type="InterPro" id="IPR016161">
    <property type="entry name" value="Ald_DH/histidinol_DH"/>
</dbReference>
<evidence type="ECO:0000256" key="3">
    <source>
        <dbReference type="ARBA" id="ARBA00023027"/>
    </source>
</evidence>
<feature type="active site" evidence="5">
    <location>
        <position position="220"/>
    </location>
</feature>
<dbReference type="InterPro" id="IPR012394">
    <property type="entry name" value="Aldehyde_DH_NAD(P)"/>
</dbReference>
<proteinExistence type="inferred from homology"/>
<evidence type="ECO:0000256" key="4">
    <source>
        <dbReference type="PIRNR" id="PIRNR036492"/>
    </source>
</evidence>
<keyword evidence="2 4" id="KW-0560">Oxidoreductase</keyword>
<accession>A0A9P4U4P6</accession>
<name>A0A9P4U4P6_9PEZI</name>
<dbReference type="GO" id="GO:0005737">
    <property type="term" value="C:cytoplasm"/>
    <property type="evidence" value="ECO:0007669"/>
    <property type="project" value="TreeGrafter"/>
</dbReference>